<dbReference type="AlphaFoldDB" id="A0A846X6Q3"/>
<dbReference type="Proteomes" id="UP000582646">
    <property type="component" value="Unassembled WGS sequence"/>
</dbReference>
<sequence>MAAGRELPHKLLHYEWFAASTDDVRSRRGDGSPPERCVHRIVEVRVAHKTCDGAGLVLARVDEGVKELVFVAEDGVVDAGGFRLTTGDALRVSLIRR</sequence>
<accession>A0A846X6Q3</accession>
<evidence type="ECO:0000313" key="2">
    <source>
        <dbReference type="Proteomes" id="UP000582646"/>
    </source>
</evidence>
<name>A0A846X6Q3_9ACTN</name>
<protein>
    <submittedName>
        <fullName evidence="1">Uncharacterized protein</fullName>
    </submittedName>
</protein>
<keyword evidence="2" id="KW-1185">Reference proteome</keyword>
<proteinExistence type="predicted"/>
<comment type="caution">
    <text evidence="1">The sequence shown here is derived from an EMBL/GenBank/DDBJ whole genome shotgun (WGS) entry which is preliminary data.</text>
</comment>
<dbReference type="EMBL" id="JAAXOQ010000018">
    <property type="protein sequence ID" value="NKY19450.1"/>
    <property type="molecule type" value="Genomic_DNA"/>
</dbReference>
<reference evidence="1 2" key="1">
    <citation type="submission" date="2020-04" db="EMBL/GenBank/DDBJ databases">
        <title>MicrobeNet Type strains.</title>
        <authorList>
            <person name="Nicholson A.C."/>
        </authorList>
    </citation>
    <scope>NUCLEOTIDE SEQUENCE [LARGE SCALE GENOMIC DNA]</scope>
    <source>
        <strain evidence="1 2">DSM 44113</strain>
    </source>
</reference>
<dbReference type="RefSeq" id="WP_168546447.1">
    <property type="nucleotide sequence ID" value="NZ_BAAAKS010000044.1"/>
</dbReference>
<organism evidence="1 2">
    <name type="scientific">Tsukamurella spumae</name>
    <dbReference type="NCBI Taxonomy" id="44753"/>
    <lineage>
        <taxon>Bacteria</taxon>
        <taxon>Bacillati</taxon>
        <taxon>Actinomycetota</taxon>
        <taxon>Actinomycetes</taxon>
        <taxon>Mycobacteriales</taxon>
        <taxon>Tsukamurellaceae</taxon>
        <taxon>Tsukamurella</taxon>
    </lineage>
</organism>
<evidence type="ECO:0000313" key="1">
    <source>
        <dbReference type="EMBL" id="NKY19450.1"/>
    </source>
</evidence>
<gene>
    <name evidence="1" type="ORF">HF999_13875</name>
</gene>